<organism evidence="1 2">
    <name type="scientific">Verticillium longisporum</name>
    <name type="common">Verticillium dahliae var. longisporum</name>
    <dbReference type="NCBI Taxonomy" id="100787"/>
    <lineage>
        <taxon>Eukaryota</taxon>
        <taxon>Fungi</taxon>
        <taxon>Dikarya</taxon>
        <taxon>Ascomycota</taxon>
        <taxon>Pezizomycotina</taxon>
        <taxon>Sordariomycetes</taxon>
        <taxon>Hypocreomycetidae</taxon>
        <taxon>Glomerellales</taxon>
        <taxon>Plectosphaerellaceae</taxon>
        <taxon>Verticillium</taxon>
    </lineage>
</organism>
<dbReference type="AlphaFoldDB" id="A0A0G4MET6"/>
<dbReference type="Proteomes" id="UP000045706">
    <property type="component" value="Unassembled WGS sequence"/>
</dbReference>
<reference evidence="2" key="1">
    <citation type="submission" date="2015-05" db="EMBL/GenBank/DDBJ databases">
        <authorList>
            <person name="Fogelqvist Johan"/>
        </authorList>
    </citation>
    <scope>NUCLEOTIDE SEQUENCE [LARGE SCALE GENOMIC DNA]</scope>
</reference>
<evidence type="ECO:0000313" key="2">
    <source>
        <dbReference type="Proteomes" id="UP000045706"/>
    </source>
</evidence>
<gene>
    <name evidence="1" type="ORF">BN1723_014665</name>
</gene>
<name>A0A0G4MET6_VERLO</name>
<accession>A0A0G4MET6</accession>
<proteinExistence type="predicted"/>
<sequence>TPAITLSHAWPLTEDQIYRRSDTFFRSIDEDAIRELGTQYHVNKLEFKIEARYRGSFNSCFVLKFTDGTKRVMRVHPT</sequence>
<evidence type="ECO:0000313" key="1">
    <source>
        <dbReference type="EMBL" id="CRK32726.1"/>
    </source>
</evidence>
<dbReference type="EMBL" id="CVQI01025002">
    <property type="protein sequence ID" value="CRK32726.1"/>
    <property type="molecule type" value="Genomic_DNA"/>
</dbReference>
<feature type="non-terminal residue" evidence="1">
    <location>
        <position position="1"/>
    </location>
</feature>
<protein>
    <submittedName>
        <fullName evidence="1">Uncharacterized protein</fullName>
    </submittedName>
</protein>